<accession>A0A814IUS0</accession>
<comment type="caution">
    <text evidence="1">The sequence shown here is derived from an EMBL/GenBank/DDBJ whole genome shotgun (WGS) entry which is preliminary data.</text>
</comment>
<reference evidence="1" key="1">
    <citation type="submission" date="2021-02" db="EMBL/GenBank/DDBJ databases">
        <authorList>
            <person name="Nowell W R."/>
        </authorList>
    </citation>
    <scope>NUCLEOTIDE SEQUENCE</scope>
    <source>
        <strain evidence="1">Ploen Becks lab</strain>
    </source>
</reference>
<organism evidence="1 2">
    <name type="scientific">Brachionus calyciflorus</name>
    <dbReference type="NCBI Taxonomy" id="104777"/>
    <lineage>
        <taxon>Eukaryota</taxon>
        <taxon>Metazoa</taxon>
        <taxon>Spiralia</taxon>
        <taxon>Gnathifera</taxon>
        <taxon>Rotifera</taxon>
        <taxon>Eurotatoria</taxon>
        <taxon>Monogononta</taxon>
        <taxon>Pseudotrocha</taxon>
        <taxon>Ploima</taxon>
        <taxon>Brachionidae</taxon>
        <taxon>Brachionus</taxon>
    </lineage>
</organism>
<dbReference type="OrthoDB" id="21254at2759"/>
<evidence type="ECO:0000313" key="1">
    <source>
        <dbReference type="EMBL" id="CAF1028217.1"/>
    </source>
</evidence>
<proteinExistence type="predicted"/>
<feature type="non-terminal residue" evidence="1">
    <location>
        <position position="130"/>
    </location>
</feature>
<dbReference type="Proteomes" id="UP000663879">
    <property type="component" value="Unassembled WGS sequence"/>
</dbReference>
<sequence length="130" mass="15648">MENLYEDDNESIEFVSEFECDDDDESNDLILEDNFGKNNRKRKSITSKNDNNKKLIKLDNEKKMSKKFETRSIQANSTNEINEERQLLKFKIDALCEYTHVLMHCILYKINYYNKKTHFDKVLKYNIIVY</sequence>
<dbReference type="AlphaFoldDB" id="A0A814IUS0"/>
<keyword evidence="2" id="KW-1185">Reference proteome</keyword>
<protein>
    <submittedName>
        <fullName evidence="1">Uncharacterized protein</fullName>
    </submittedName>
</protein>
<gene>
    <name evidence="1" type="ORF">OXX778_LOCUS17728</name>
</gene>
<name>A0A814IUS0_9BILA</name>
<dbReference type="EMBL" id="CAJNOC010004625">
    <property type="protein sequence ID" value="CAF1028217.1"/>
    <property type="molecule type" value="Genomic_DNA"/>
</dbReference>
<evidence type="ECO:0000313" key="2">
    <source>
        <dbReference type="Proteomes" id="UP000663879"/>
    </source>
</evidence>